<evidence type="ECO:0000256" key="3">
    <source>
        <dbReference type="ARBA" id="ARBA00022692"/>
    </source>
</evidence>
<sequence length="73" mass="8139">MNTEWELAVNYVRLLIAFFVPPLSVYMQFGIGKYFWCNVLLTMLGFVPGMLHAVYIMAARPPGLVNLSGDGPS</sequence>
<dbReference type="PANTHER" id="PTHR21659">
    <property type="entry name" value="HYDROPHOBIC PROTEIN RCI2 LOW TEMPERATURE AND SALT RESPONSIVE PROTEIN LTI6 -RELATED"/>
    <property type="match status" value="1"/>
</dbReference>
<keyword evidence="3 6" id="KW-0812">Transmembrane</keyword>
<comment type="subcellular location">
    <subcellularLocation>
        <location evidence="1">Membrane</location>
    </subcellularLocation>
</comment>
<feature type="transmembrane region" description="Helical" evidence="6">
    <location>
        <begin position="36"/>
        <end position="58"/>
    </location>
</feature>
<comment type="similarity">
    <text evidence="2">Belongs to the UPF0057 (PMP3) family.</text>
</comment>
<dbReference type="KEGG" id="rcf:Poly24_38050"/>
<keyword evidence="8" id="KW-1185">Reference proteome</keyword>
<evidence type="ECO:0000256" key="4">
    <source>
        <dbReference type="ARBA" id="ARBA00022989"/>
    </source>
</evidence>
<dbReference type="RefSeq" id="WP_261343122.1">
    <property type="nucleotide sequence ID" value="NZ_CP036348.1"/>
</dbReference>
<proteinExistence type="inferred from homology"/>
<evidence type="ECO:0000256" key="1">
    <source>
        <dbReference type="ARBA" id="ARBA00004370"/>
    </source>
</evidence>
<dbReference type="PANTHER" id="PTHR21659:SF42">
    <property type="entry name" value="UPF0057 MEMBRANE PROTEIN ZK632.10-RELATED"/>
    <property type="match status" value="1"/>
</dbReference>
<evidence type="ECO:0000256" key="5">
    <source>
        <dbReference type="ARBA" id="ARBA00023136"/>
    </source>
</evidence>
<reference evidence="7 8" key="1">
    <citation type="submission" date="2019-02" db="EMBL/GenBank/DDBJ databases">
        <title>Deep-cultivation of Planctomycetes and their phenomic and genomic characterization uncovers novel biology.</title>
        <authorList>
            <person name="Wiegand S."/>
            <person name="Jogler M."/>
            <person name="Boedeker C."/>
            <person name="Pinto D."/>
            <person name="Vollmers J."/>
            <person name="Rivas-Marin E."/>
            <person name="Kohn T."/>
            <person name="Peeters S.H."/>
            <person name="Heuer A."/>
            <person name="Rast P."/>
            <person name="Oberbeckmann S."/>
            <person name="Bunk B."/>
            <person name="Jeske O."/>
            <person name="Meyerdierks A."/>
            <person name="Storesund J.E."/>
            <person name="Kallscheuer N."/>
            <person name="Luecker S."/>
            <person name="Lage O.M."/>
            <person name="Pohl T."/>
            <person name="Merkel B.J."/>
            <person name="Hornburger P."/>
            <person name="Mueller R.-W."/>
            <person name="Bruemmer F."/>
            <person name="Labrenz M."/>
            <person name="Spormann A.M."/>
            <person name="Op den Camp H."/>
            <person name="Overmann J."/>
            <person name="Amann R."/>
            <person name="Jetten M.S.M."/>
            <person name="Mascher T."/>
            <person name="Medema M.H."/>
            <person name="Devos D.P."/>
            <person name="Kaster A.-K."/>
            <person name="Ovreas L."/>
            <person name="Rohde M."/>
            <person name="Galperin M.Y."/>
            <person name="Jogler C."/>
        </authorList>
    </citation>
    <scope>NUCLEOTIDE SEQUENCE [LARGE SCALE GENOMIC DNA]</scope>
    <source>
        <strain evidence="7 8">Poly24</strain>
    </source>
</reference>
<evidence type="ECO:0000313" key="8">
    <source>
        <dbReference type="Proteomes" id="UP000315082"/>
    </source>
</evidence>
<keyword evidence="5 6" id="KW-0472">Membrane</keyword>
<dbReference type="Proteomes" id="UP000315082">
    <property type="component" value="Chromosome"/>
</dbReference>
<accession>A0A518JX40</accession>
<keyword evidence="4 6" id="KW-1133">Transmembrane helix</keyword>
<evidence type="ECO:0000256" key="2">
    <source>
        <dbReference type="ARBA" id="ARBA00009530"/>
    </source>
</evidence>
<evidence type="ECO:0000313" key="7">
    <source>
        <dbReference type="EMBL" id="QDV70086.1"/>
    </source>
</evidence>
<dbReference type="GO" id="GO:0016020">
    <property type="term" value="C:membrane"/>
    <property type="evidence" value="ECO:0007669"/>
    <property type="project" value="UniProtKB-SubCell"/>
</dbReference>
<name>A0A518JX40_9BACT</name>
<dbReference type="InterPro" id="IPR000612">
    <property type="entry name" value="PMP3"/>
</dbReference>
<evidence type="ECO:0000256" key="6">
    <source>
        <dbReference type="SAM" id="Phobius"/>
    </source>
</evidence>
<dbReference type="Pfam" id="PF01679">
    <property type="entry name" value="Pmp3"/>
    <property type="match status" value="1"/>
</dbReference>
<organism evidence="7 8">
    <name type="scientific">Rosistilla carotiformis</name>
    <dbReference type="NCBI Taxonomy" id="2528017"/>
    <lineage>
        <taxon>Bacteria</taxon>
        <taxon>Pseudomonadati</taxon>
        <taxon>Planctomycetota</taxon>
        <taxon>Planctomycetia</taxon>
        <taxon>Pirellulales</taxon>
        <taxon>Pirellulaceae</taxon>
        <taxon>Rosistilla</taxon>
    </lineage>
</organism>
<feature type="transmembrane region" description="Helical" evidence="6">
    <location>
        <begin position="12"/>
        <end position="29"/>
    </location>
</feature>
<gene>
    <name evidence="7" type="ORF">Poly24_38050</name>
</gene>
<protein>
    <submittedName>
        <fullName evidence="7">Proteolipid membrane potential modulator</fullName>
    </submittedName>
</protein>
<dbReference type="EMBL" id="CP036348">
    <property type="protein sequence ID" value="QDV70086.1"/>
    <property type="molecule type" value="Genomic_DNA"/>
</dbReference>
<dbReference type="AlphaFoldDB" id="A0A518JX40"/>